<keyword evidence="3" id="KW-1015">Disulfide bond</keyword>
<dbReference type="InterPro" id="IPR036249">
    <property type="entry name" value="Thioredoxin-like_sf"/>
</dbReference>
<comment type="subcellular location">
    <subcellularLocation>
        <location evidence="1">Cell envelope</location>
    </subcellularLocation>
</comment>
<evidence type="ECO:0000256" key="3">
    <source>
        <dbReference type="ARBA" id="ARBA00023157"/>
    </source>
</evidence>
<dbReference type="RefSeq" id="WP_220252292.1">
    <property type="nucleotide sequence ID" value="NZ_JAICCF010000004.1"/>
</dbReference>
<dbReference type="EMBL" id="JAICCF010000004">
    <property type="protein sequence ID" value="MBW8686963.1"/>
    <property type="molecule type" value="Genomic_DNA"/>
</dbReference>
<feature type="domain" description="Thioredoxin" evidence="6">
    <location>
        <begin position="240"/>
        <end position="394"/>
    </location>
</feature>
<organism evidence="7 8">
    <name type="scientific">Chitinophaga rhizophila</name>
    <dbReference type="NCBI Taxonomy" id="2866212"/>
    <lineage>
        <taxon>Bacteria</taxon>
        <taxon>Pseudomonadati</taxon>
        <taxon>Bacteroidota</taxon>
        <taxon>Chitinophagia</taxon>
        <taxon>Chitinophagales</taxon>
        <taxon>Chitinophagaceae</taxon>
        <taxon>Chitinophaga</taxon>
    </lineage>
</organism>
<keyword evidence="5" id="KW-0732">Signal</keyword>
<keyword evidence="2" id="KW-0201">Cytochrome c-type biogenesis</keyword>
<accession>A0ABS7GGY9</accession>
<feature type="signal peptide" evidence="5">
    <location>
        <begin position="1"/>
        <end position="19"/>
    </location>
</feature>
<sequence>MKRLLVIVAGIAATTHSMAQEKRGPFQLDGTIAGKNSGYVHIRYGNGFHMEDSCAIKNGSFSFKGMLSEPVMATLSGDGEDGFDFYLDPGQVTVNVKSPTFKEGTVTGSATQQEYQELLSARASVLQEMAPINQSLEDANKQYLSAIQARKSDAELNALKSKADVAKGRLLPLEERSREVSYDFFRSHPTSYVTAAELRFFASYLKPAELKSYIGKMAPFLQTSIYGQELTDMLEKLQNGIPGTQAQLFSQPDINGKTLTLLDFRGKYLLLDFWGSWCLPCRKNNIHLKEVYARYKDKGLTILGVADNDGKTEDWKKAIDKDGIGIWNHILRGLDPVKFKEDGKPQPGDVYSMYGVHTVPTQILINPEGLIVARFGSGGDNYDLLDTKLAEILR</sequence>
<dbReference type="Gene3D" id="3.40.30.10">
    <property type="entry name" value="Glutaredoxin"/>
    <property type="match status" value="1"/>
</dbReference>
<evidence type="ECO:0000256" key="2">
    <source>
        <dbReference type="ARBA" id="ARBA00022748"/>
    </source>
</evidence>
<dbReference type="InterPro" id="IPR025380">
    <property type="entry name" value="DUF4369"/>
</dbReference>
<evidence type="ECO:0000259" key="6">
    <source>
        <dbReference type="PROSITE" id="PS51352"/>
    </source>
</evidence>
<reference evidence="7 8" key="1">
    <citation type="submission" date="2021-08" db="EMBL/GenBank/DDBJ databases">
        <title>The genome sequence of Chitinophaga sp. B61.</title>
        <authorList>
            <person name="Zhang X."/>
        </authorList>
    </citation>
    <scope>NUCLEOTIDE SEQUENCE [LARGE SCALE GENOMIC DNA]</scope>
    <source>
        <strain evidence="7 8">B61</strain>
    </source>
</reference>
<dbReference type="InterPro" id="IPR013766">
    <property type="entry name" value="Thioredoxin_domain"/>
</dbReference>
<proteinExistence type="predicted"/>
<dbReference type="PANTHER" id="PTHR42852:SF6">
    <property type="entry name" value="THIOL:DISULFIDE INTERCHANGE PROTEIN DSBE"/>
    <property type="match status" value="1"/>
</dbReference>
<evidence type="ECO:0000256" key="5">
    <source>
        <dbReference type="SAM" id="SignalP"/>
    </source>
</evidence>
<dbReference type="Pfam" id="PF14289">
    <property type="entry name" value="DUF4369"/>
    <property type="match status" value="1"/>
</dbReference>
<dbReference type="CDD" id="cd02966">
    <property type="entry name" value="TlpA_like_family"/>
    <property type="match status" value="1"/>
</dbReference>
<dbReference type="SUPFAM" id="SSF52833">
    <property type="entry name" value="Thioredoxin-like"/>
    <property type="match status" value="1"/>
</dbReference>
<dbReference type="PANTHER" id="PTHR42852">
    <property type="entry name" value="THIOL:DISULFIDE INTERCHANGE PROTEIN DSBE"/>
    <property type="match status" value="1"/>
</dbReference>
<keyword evidence="8" id="KW-1185">Reference proteome</keyword>
<evidence type="ECO:0000313" key="7">
    <source>
        <dbReference type="EMBL" id="MBW8686963.1"/>
    </source>
</evidence>
<comment type="caution">
    <text evidence="7">The sequence shown here is derived from an EMBL/GenBank/DDBJ whole genome shotgun (WGS) entry which is preliminary data.</text>
</comment>
<dbReference type="Proteomes" id="UP000812961">
    <property type="component" value="Unassembled WGS sequence"/>
</dbReference>
<protein>
    <submittedName>
        <fullName evidence="7">AhpC/TSA family protein</fullName>
    </submittedName>
</protein>
<dbReference type="Pfam" id="PF00578">
    <property type="entry name" value="AhpC-TSA"/>
    <property type="match status" value="1"/>
</dbReference>
<dbReference type="InterPro" id="IPR000866">
    <property type="entry name" value="AhpC/TSA"/>
</dbReference>
<name>A0ABS7GGY9_9BACT</name>
<evidence type="ECO:0000256" key="4">
    <source>
        <dbReference type="ARBA" id="ARBA00023284"/>
    </source>
</evidence>
<evidence type="ECO:0000256" key="1">
    <source>
        <dbReference type="ARBA" id="ARBA00004196"/>
    </source>
</evidence>
<dbReference type="InterPro" id="IPR050553">
    <property type="entry name" value="Thioredoxin_ResA/DsbE_sf"/>
</dbReference>
<keyword evidence="4" id="KW-0676">Redox-active center</keyword>
<gene>
    <name evidence="7" type="ORF">K1Y79_21685</name>
</gene>
<dbReference type="InterPro" id="IPR017937">
    <property type="entry name" value="Thioredoxin_CS"/>
</dbReference>
<evidence type="ECO:0000313" key="8">
    <source>
        <dbReference type="Proteomes" id="UP000812961"/>
    </source>
</evidence>
<dbReference type="PROSITE" id="PS51352">
    <property type="entry name" value="THIOREDOXIN_2"/>
    <property type="match status" value="1"/>
</dbReference>
<feature type="chain" id="PRO_5047409362" evidence="5">
    <location>
        <begin position="20"/>
        <end position="394"/>
    </location>
</feature>
<dbReference type="PROSITE" id="PS00194">
    <property type="entry name" value="THIOREDOXIN_1"/>
    <property type="match status" value="1"/>
</dbReference>